<protein>
    <submittedName>
        <fullName evidence="3">Tripartite-type tricarboxylate transporter receptor subunit TctC</fullName>
    </submittedName>
</protein>
<dbReference type="SUPFAM" id="SSF53850">
    <property type="entry name" value="Periplasmic binding protein-like II"/>
    <property type="match status" value="1"/>
</dbReference>
<keyword evidence="4" id="KW-1185">Reference proteome</keyword>
<sequence length="327" mass="34988">MRQAKQLIAGALAALLGLACPLQAGAQQPYPNKPIHVVFPYPTGSPIDVIGRLIADRAGKLLGQPLVFENRGGANGIVGTSYAARMAPDGYNIHLTTTSALLLNSYLRKDLPYEPLKSFTPITAVADLPVALMVSAKVPANTTREFVDYLKRNPGKLNFASVGNGSFNHLLGEQFKAAAGVDMLHVPYQGAGQIAMELLAGRLDATILSVGSLLGQWKQGQIKVLAFMTPKRHPLHPDVPAITEDFPDFRPFGNWMGFVAPAGTPAPIVAKLAATFRTVLQQPDVRAKIEEQHWSVIGNSPEAFAASLRDDTAILRAAVDMAGVKPE</sequence>
<keyword evidence="2" id="KW-0732">Signal</keyword>
<dbReference type="CDD" id="cd07012">
    <property type="entry name" value="PBP2_Bug_TTT"/>
    <property type="match status" value="1"/>
</dbReference>
<feature type="chain" id="PRO_5020416690" evidence="2">
    <location>
        <begin position="27"/>
        <end position="327"/>
    </location>
</feature>
<organism evidence="3 4">
    <name type="scientific">Pigmentiphaga kullae</name>
    <dbReference type="NCBI Taxonomy" id="151784"/>
    <lineage>
        <taxon>Bacteria</taxon>
        <taxon>Pseudomonadati</taxon>
        <taxon>Pseudomonadota</taxon>
        <taxon>Betaproteobacteria</taxon>
        <taxon>Burkholderiales</taxon>
        <taxon>Alcaligenaceae</taxon>
        <taxon>Pigmentiphaga</taxon>
    </lineage>
</organism>
<dbReference type="Proteomes" id="UP000292445">
    <property type="component" value="Unassembled WGS sequence"/>
</dbReference>
<dbReference type="InterPro" id="IPR042100">
    <property type="entry name" value="Bug_dom1"/>
</dbReference>
<proteinExistence type="inferred from homology"/>
<dbReference type="PANTHER" id="PTHR42928:SF5">
    <property type="entry name" value="BLR1237 PROTEIN"/>
    <property type="match status" value="1"/>
</dbReference>
<evidence type="ECO:0000256" key="1">
    <source>
        <dbReference type="ARBA" id="ARBA00006987"/>
    </source>
</evidence>
<dbReference type="RefSeq" id="WP_130356791.1">
    <property type="nucleotide sequence ID" value="NZ_SGXC01000001.1"/>
</dbReference>
<comment type="similarity">
    <text evidence="1">Belongs to the UPF0065 (bug) family.</text>
</comment>
<dbReference type="PIRSF" id="PIRSF017082">
    <property type="entry name" value="YflP"/>
    <property type="match status" value="1"/>
</dbReference>
<dbReference type="PANTHER" id="PTHR42928">
    <property type="entry name" value="TRICARBOXYLATE-BINDING PROTEIN"/>
    <property type="match status" value="1"/>
</dbReference>
<dbReference type="Pfam" id="PF03401">
    <property type="entry name" value="TctC"/>
    <property type="match status" value="1"/>
</dbReference>
<dbReference type="AlphaFoldDB" id="A0A4Q7NKK0"/>
<feature type="signal peptide" evidence="2">
    <location>
        <begin position="1"/>
        <end position="26"/>
    </location>
</feature>
<dbReference type="Gene3D" id="3.40.190.150">
    <property type="entry name" value="Bordetella uptake gene, domain 1"/>
    <property type="match status" value="1"/>
</dbReference>
<reference evidence="3 4" key="1">
    <citation type="submission" date="2019-02" db="EMBL/GenBank/DDBJ databases">
        <title>Genomic Encyclopedia of Type Strains, Phase IV (KMG-IV): sequencing the most valuable type-strain genomes for metagenomic binning, comparative biology and taxonomic classification.</title>
        <authorList>
            <person name="Goeker M."/>
        </authorList>
    </citation>
    <scope>NUCLEOTIDE SEQUENCE [LARGE SCALE GENOMIC DNA]</scope>
    <source>
        <strain evidence="3 4">K24</strain>
    </source>
</reference>
<dbReference type="PROSITE" id="PS51257">
    <property type="entry name" value="PROKAR_LIPOPROTEIN"/>
    <property type="match status" value="1"/>
</dbReference>
<evidence type="ECO:0000313" key="4">
    <source>
        <dbReference type="Proteomes" id="UP000292445"/>
    </source>
</evidence>
<accession>A0A4Q7NKK0</accession>
<evidence type="ECO:0000256" key="2">
    <source>
        <dbReference type="SAM" id="SignalP"/>
    </source>
</evidence>
<evidence type="ECO:0000313" key="3">
    <source>
        <dbReference type="EMBL" id="RZS85614.1"/>
    </source>
</evidence>
<dbReference type="Gene3D" id="3.40.190.10">
    <property type="entry name" value="Periplasmic binding protein-like II"/>
    <property type="match status" value="1"/>
</dbReference>
<dbReference type="OrthoDB" id="8676578at2"/>
<comment type="caution">
    <text evidence="3">The sequence shown here is derived from an EMBL/GenBank/DDBJ whole genome shotgun (WGS) entry which is preliminary data.</text>
</comment>
<name>A0A4Q7NKK0_9BURK</name>
<keyword evidence="3" id="KW-0675">Receptor</keyword>
<dbReference type="InterPro" id="IPR005064">
    <property type="entry name" value="BUG"/>
</dbReference>
<gene>
    <name evidence="3" type="ORF">EV675_1644</name>
</gene>
<dbReference type="EMBL" id="SGXC01000001">
    <property type="protein sequence ID" value="RZS85614.1"/>
    <property type="molecule type" value="Genomic_DNA"/>
</dbReference>